<evidence type="ECO:0000313" key="3">
    <source>
        <dbReference type="Proteomes" id="UP000190037"/>
    </source>
</evidence>
<name>A0A1T3NVW4_9ACTN</name>
<dbReference type="Proteomes" id="UP000190037">
    <property type="component" value="Unassembled WGS sequence"/>
</dbReference>
<feature type="region of interest" description="Disordered" evidence="1">
    <location>
        <begin position="32"/>
        <end position="124"/>
    </location>
</feature>
<dbReference type="AlphaFoldDB" id="A0A1T3NVW4"/>
<gene>
    <name evidence="2" type="ORF">B4N89_07350</name>
</gene>
<organism evidence="2 3">
    <name type="scientific">Embleya scabrispora</name>
    <dbReference type="NCBI Taxonomy" id="159449"/>
    <lineage>
        <taxon>Bacteria</taxon>
        <taxon>Bacillati</taxon>
        <taxon>Actinomycetota</taxon>
        <taxon>Actinomycetes</taxon>
        <taxon>Kitasatosporales</taxon>
        <taxon>Streptomycetaceae</taxon>
        <taxon>Embleya</taxon>
    </lineage>
</organism>
<comment type="caution">
    <text evidence="2">The sequence shown here is derived from an EMBL/GenBank/DDBJ whole genome shotgun (WGS) entry which is preliminary data.</text>
</comment>
<proteinExistence type="predicted"/>
<protein>
    <submittedName>
        <fullName evidence="2">Uncharacterized protein</fullName>
    </submittedName>
</protein>
<reference evidence="2 3" key="1">
    <citation type="submission" date="2017-03" db="EMBL/GenBank/DDBJ databases">
        <title>Draft genome sequence of Streptomyces scabrisporus NF3, endophyte isolated from Amphipterygium adstringens.</title>
        <authorList>
            <person name="Vazquez M."/>
            <person name="Ceapa C.D."/>
            <person name="Rodriguez Luna D."/>
            <person name="Sanchez Esquivel S."/>
        </authorList>
    </citation>
    <scope>NUCLEOTIDE SEQUENCE [LARGE SCALE GENOMIC DNA]</scope>
    <source>
        <strain evidence="2 3">NF3</strain>
    </source>
</reference>
<dbReference type="EMBL" id="MWQN01000001">
    <property type="protein sequence ID" value="OPC80792.1"/>
    <property type="molecule type" value="Genomic_DNA"/>
</dbReference>
<accession>A0A1T3NVW4</accession>
<keyword evidence="3" id="KW-1185">Reference proteome</keyword>
<sequence length="124" mass="12980">MSSRAPSRPWPTPVPRPGLPAVGCCPGVAADLPRSAGPVLRHGQGRSVRRRWPAPVPPSPVVGRRAGFATRLRPSVPPRSRPARAPRRRPDAAPPRGVCGRGEALVGVPDGRAIRPGRPGPESG</sequence>
<evidence type="ECO:0000256" key="1">
    <source>
        <dbReference type="SAM" id="MobiDB-lite"/>
    </source>
</evidence>
<feature type="compositionally biased region" description="Basic residues" evidence="1">
    <location>
        <begin position="43"/>
        <end position="52"/>
    </location>
</feature>
<evidence type="ECO:0000313" key="2">
    <source>
        <dbReference type="EMBL" id="OPC80792.1"/>
    </source>
</evidence>